<proteinExistence type="predicted"/>
<name>A0A9D4LPI7_DREPO</name>
<gene>
    <name evidence="1" type="ORF">DPMN_024771</name>
</gene>
<reference evidence="1" key="1">
    <citation type="journal article" date="2019" name="bioRxiv">
        <title>The Genome of the Zebra Mussel, Dreissena polymorpha: A Resource for Invasive Species Research.</title>
        <authorList>
            <person name="McCartney M.A."/>
            <person name="Auch B."/>
            <person name="Kono T."/>
            <person name="Mallez S."/>
            <person name="Zhang Y."/>
            <person name="Obille A."/>
            <person name="Becker A."/>
            <person name="Abrahante J.E."/>
            <person name="Garbe J."/>
            <person name="Badalamenti J.P."/>
            <person name="Herman A."/>
            <person name="Mangelson H."/>
            <person name="Liachko I."/>
            <person name="Sullivan S."/>
            <person name="Sone E.D."/>
            <person name="Koren S."/>
            <person name="Silverstein K.A.T."/>
            <person name="Beckman K.B."/>
            <person name="Gohl D.M."/>
        </authorList>
    </citation>
    <scope>NUCLEOTIDE SEQUENCE</scope>
    <source>
        <strain evidence="1">Duluth1</strain>
        <tissue evidence="1">Whole animal</tissue>
    </source>
</reference>
<evidence type="ECO:0000313" key="2">
    <source>
        <dbReference type="Proteomes" id="UP000828390"/>
    </source>
</evidence>
<keyword evidence="2" id="KW-1185">Reference proteome</keyword>
<reference evidence="1" key="2">
    <citation type="submission" date="2020-11" db="EMBL/GenBank/DDBJ databases">
        <authorList>
            <person name="McCartney M.A."/>
            <person name="Auch B."/>
            <person name="Kono T."/>
            <person name="Mallez S."/>
            <person name="Becker A."/>
            <person name="Gohl D.M."/>
            <person name="Silverstein K.A.T."/>
            <person name="Koren S."/>
            <person name="Bechman K.B."/>
            <person name="Herman A."/>
            <person name="Abrahante J.E."/>
            <person name="Garbe J."/>
        </authorList>
    </citation>
    <scope>NUCLEOTIDE SEQUENCE</scope>
    <source>
        <strain evidence="1">Duluth1</strain>
        <tissue evidence="1">Whole animal</tissue>
    </source>
</reference>
<accession>A0A9D4LPI7</accession>
<dbReference type="AlphaFoldDB" id="A0A9D4LPI7"/>
<dbReference type="EMBL" id="JAIWYP010000002">
    <property type="protein sequence ID" value="KAH3861820.1"/>
    <property type="molecule type" value="Genomic_DNA"/>
</dbReference>
<sequence length="86" mass="9955">MGPGLATLIHARAVGINVKKNTQMYVNLKQINQKSQYHSRRKKSHEYKQSQYFLLKRVSNRPLLQESLYSCQPSSSCEDHSYGIKN</sequence>
<organism evidence="1 2">
    <name type="scientific">Dreissena polymorpha</name>
    <name type="common">Zebra mussel</name>
    <name type="synonym">Mytilus polymorpha</name>
    <dbReference type="NCBI Taxonomy" id="45954"/>
    <lineage>
        <taxon>Eukaryota</taxon>
        <taxon>Metazoa</taxon>
        <taxon>Spiralia</taxon>
        <taxon>Lophotrochozoa</taxon>
        <taxon>Mollusca</taxon>
        <taxon>Bivalvia</taxon>
        <taxon>Autobranchia</taxon>
        <taxon>Heteroconchia</taxon>
        <taxon>Euheterodonta</taxon>
        <taxon>Imparidentia</taxon>
        <taxon>Neoheterodontei</taxon>
        <taxon>Myida</taxon>
        <taxon>Dreissenoidea</taxon>
        <taxon>Dreissenidae</taxon>
        <taxon>Dreissena</taxon>
    </lineage>
</organism>
<comment type="caution">
    <text evidence="1">The sequence shown here is derived from an EMBL/GenBank/DDBJ whole genome shotgun (WGS) entry which is preliminary data.</text>
</comment>
<evidence type="ECO:0000313" key="1">
    <source>
        <dbReference type="EMBL" id="KAH3861820.1"/>
    </source>
</evidence>
<dbReference type="Proteomes" id="UP000828390">
    <property type="component" value="Unassembled WGS sequence"/>
</dbReference>
<protein>
    <submittedName>
        <fullName evidence="1">Uncharacterized protein</fullName>
    </submittedName>
</protein>